<organism evidence="3 4">
    <name type="scientific">Metschnikowia aff. pulcherrima</name>
    <dbReference type="NCBI Taxonomy" id="2163413"/>
    <lineage>
        <taxon>Eukaryota</taxon>
        <taxon>Fungi</taxon>
        <taxon>Dikarya</taxon>
        <taxon>Ascomycota</taxon>
        <taxon>Saccharomycotina</taxon>
        <taxon>Pichiomycetes</taxon>
        <taxon>Metschnikowiaceae</taxon>
        <taxon>Metschnikowia</taxon>
    </lineage>
</organism>
<protein>
    <recommendedName>
        <fullName evidence="2">C2H2-type domain-containing protein</fullName>
    </recommendedName>
</protein>
<dbReference type="GO" id="GO:0008270">
    <property type="term" value="F:zinc ion binding"/>
    <property type="evidence" value="ECO:0007669"/>
    <property type="project" value="UniProtKB-KW"/>
</dbReference>
<keyword evidence="4" id="KW-1185">Reference proteome</keyword>
<reference evidence="4" key="1">
    <citation type="submission" date="2019-03" db="EMBL/GenBank/DDBJ databases">
        <title>Snf2 controls pulcherriminic acid biosynthesis and connects pigmentation and antifungal activity of the yeast Metschnikowia pulcherrima.</title>
        <authorList>
            <person name="Gore-Lloyd D."/>
            <person name="Sumann I."/>
            <person name="Brachmann A.O."/>
            <person name="Schneeberger K."/>
            <person name="Ortiz-Merino R.A."/>
            <person name="Moreno-Beltran M."/>
            <person name="Schlaefli M."/>
            <person name="Kirner P."/>
            <person name="Santos Kron A."/>
            <person name="Wolfe K.H."/>
            <person name="Piel J."/>
            <person name="Ahrens C.H."/>
            <person name="Henk D."/>
            <person name="Freimoser F.M."/>
        </authorList>
    </citation>
    <scope>NUCLEOTIDE SEQUENCE [LARGE SCALE GENOMIC DNA]</scope>
    <source>
        <strain evidence="4">APC 1.2</strain>
    </source>
</reference>
<proteinExistence type="predicted"/>
<sequence>MMFSQKLRLPYMESPVGLSSGFFRPEYTQYNTHWDGAGYEPHTAYDNESDTALSKIYTLGEDKPMLLSPLMPEQLSRMGMYTPDMKPQPRLDDLELQVLSSAPSELSSWSENEEKPSLVKYESESSLEHLHSIHFSPEQFSNCGSKLNFNYATEGGYNQENLHALGHGRPDPYHLGWRYFEHDSENAHPVDLTEMVDGVFPGNAVPTRLDHELRPLEIAHETTKVHGANNNMPIGLRNALQARRGVFRLTVDENAKQTSLKRKQDDETVMPPAENFMLQPWPVNDGLAIVPSVPKSHEVNASLRVPIPCLSATERWEKHRERYVLDTKPSGDMVCTHCDQTFTDVERFTTHLDEEKVVHDNFCPDMSCPFAALGFRYRWLLRRHICNHHLKDYNNKKLRKNSVSPGEKNSLTDNFLSHVYVCKKKNCSRAFYRLDSLLRHEKLIHSVGSKQKRKERLRLGKCDPKIFE</sequence>
<evidence type="ECO:0000313" key="4">
    <source>
        <dbReference type="Proteomes" id="UP000292447"/>
    </source>
</evidence>
<keyword evidence="1" id="KW-0479">Metal-binding</keyword>
<evidence type="ECO:0000313" key="3">
    <source>
        <dbReference type="EMBL" id="QBM86938.1"/>
    </source>
</evidence>
<dbReference type="AlphaFoldDB" id="A0A4P6XLS9"/>
<dbReference type="STRING" id="2163413.A0A4P6XLS9"/>
<evidence type="ECO:0000256" key="1">
    <source>
        <dbReference type="PROSITE-ProRule" id="PRU00042"/>
    </source>
</evidence>
<dbReference type="SMART" id="SM00355">
    <property type="entry name" value="ZnF_C2H2"/>
    <property type="match status" value="3"/>
</dbReference>
<feature type="domain" description="C2H2-type" evidence="2">
    <location>
        <begin position="333"/>
        <end position="364"/>
    </location>
</feature>
<dbReference type="Proteomes" id="UP000292447">
    <property type="component" value="Chromosome II"/>
</dbReference>
<dbReference type="InterPro" id="IPR013087">
    <property type="entry name" value="Znf_C2H2_type"/>
</dbReference>
<name>A0A4P6XLS9_9ASCO</name>
<evidence type="ECO:0000259" key="2">
    <source>
        <dbReference type="PROSITE" id="PS50157"/>
    </source>
</evidence>
<keyword evidence="1" id="KW-0862">Zinc</keyword>
<dbReference type="PROSITE" id="PS00028">
    <property type="entry name" value="ZINC_FINGER_C2H2_1"/>
    <property type="match status" value="1"/>
</dbReference>
<accession>A0A4P6XLS9</accession>
<gene>
    <name evidence="3" type="ORF">METSCH_B01290</name>
</gene>
<feature type="domain" description="C2H2-type" evidence="2">
    <location>
        <begin position="420"/>
        <end position="446"/>
    </location>
</feature>
<keyword evidence="1" id="KW-0863">Zinc-finger</keyword>
<dbReference type="EMBL" id="CP034457">
    <property type="protein sequence ID" value="QBM86938.1"/>
    <property type="molecule type" value="Genomic_DNA"/>
</dbReference>
<dbReference type="PROSITE" id="PS50157">
    <property type="entry name" value="ZINC_FINGER_C2H2_2"/>
    <property type="match status" value="2"/>
</dbReference>